<evidence type="ECO:0000256" key="9">
    <source>
        <dbReference type="ARBA" id="ARBA00023002"/>
    </source>
</evidence>
<dbReference type="InterPro" id="IPR013785">
    <property type="entry name" value="Aldolase_TIM"/>
</dbReference>
<evidence type="ECO:0000256" key="5">
    <source>
        <dbReference type="ARBA" id="ARBA00014281"/>
    </source>
</evidence>
<dbReference type="GO" id="GO:0051539">
    <property type="term" value="F:4 iron, 4 sulfur cluster binding"/>
    <property type="evidence" value="ECO:0007669"/>
    <property type="project" value="UniProtKB-KW"/>
</dbReference>
<dbReference type="SFLD" id="SFLDG01066">
    <property type="entry name" value="organic_radical-activating_enz"/>
    <property type="match status" value="1"/>
</dbReference>
<dbReference type="SFLD" id="SFLDS00029">
    <property type="entry name" value="Radical_SAM"/>
    <property type="match status" value="1"/>
</dbReference>
<dbReference type="PIRSF" id="PIRSF000368">
    <property type="entry name" value="NrdG"/>
    <property type="match status" value="1"/>
</dbReference>
<comment type="cofactor">
    <cofactor evidence="1">
        <name>[4Fe-4S] cluster</name>
        <dbReference type="ChEBI" id="CHEBI:49883"/>
    </cofactor>
</comment>
<dbReference type="SFLD" id="SFLDG01063">
    <property type="entry name" value="activating_enzymes__group_1"/>
    <property type="match status" value="1"/>
</dbReference>
<dbReference type="AlphaFoldDB" id="A0A4V1CXD6"/>
<evidence type="ECO:0000313" key="14">
    <source>
        <dbReference type="EMBL" id="QCC85850.1"/>
    </source>
</evidence>
<dbReference type="InterPro" id="IPR034457">
    <property type="entry name" value="Organic_radical-activating"/>
</dbReference>
<organism evidence="14 15">
    <name type="scientific">Desulfovibrio desulfuricans</name>
    <dbReference type="NCBI Taxonomy" id="876"/>
    <lineage>
        <taxon>Bacteria</taxon>
        <taxon>Pseudomonadati</taxon>
        <taxon>Thermodesulfobacteriota</taxon>
        <taxon>Desulfovibrionia</taxon>
        <taxon>Desulfovibrionales</taxon>
        <taxon>Desulfovibrionaceae</taxon>
        <taxon>Desulfovibrio</taxon>
    </lineage>
</organism>
<keyword evidence="10" id="KW-0408">Iron</keyword>
<dbReference type="InterPro" id="IPR001989">
    <property type="entry name" value="Radical_activat_CS"/>
</dbReference>
<dbReference type="InterPro" id="IPR007197">
    <property type="entry name" value="rSAM"/>
</dbReference>
<keyword evidence="7" id="KW-0949">S-adenosyl-L-methionine</keyword>
<keyword evidence="6" id="KW-0004">4Fe-4S</keyword>
<dbReference type="InterPro" id="IPR012837">
    <property type="entry name" value="NrdG"/>
</dbReference>
<evidence type="ECO:0000256" key="6">
    <source>
        <dbReference type="ARBA" id="ARBA00022485"/>
    </source>
</evidence>
<gene>
    <name evidence="14" type="primary">nrdG</name>
    <name evidence="14" type="ORF">DDIC_08185</name>
</gene>
<dbReference type="PANTHER" id="PTHR30352">
    <property type="entry name" value="PYRUVATE FORMATE-LYASE-ACTIVATING ENZYME"/>
    <property type="match status" value="1"/>
</dbReference>
<reference evidence="14 15" key="1">
    <citation type="submission" date="2019-02" db="EMBL/GenBank/DDBJ databases">
        <title>Complete Genome Sequence of Desulfovibrio desulfuricans IC1, a Sulfonate Utilizing Anaerobe.</title>
        <authorList>
            <person name="Day L.A."/>
            <person name="De Leon K.B."/>
            <person name="Wall J.D."/>
        </authorList>
    </citation>
    <scope>NUCLEOTIDE SEQUENCE [LARGE SCALE GENOMIC DNA]</scope>
    <source>
        <strain evidence="14 15">IC1</strain>
    </source>
</reference>
<evidence type="ECO:0000256" key="7">
    <source>
        <dbReference type="ARBA" id="ARBA00022691"/>
    </source>
</evidence>
<evidence type="ECO:0000256" key="8">
    <source>
        <dbReference type="ARBA" id="ARBA00022723"/>
    </source>
</evidence>
<dbReference type="PROSITE" id="PS01087">
    <property type="entry name" value="RADICAL_ACTIVATING"/>
    <property type="match status" value="1"/>
</dbReference>
<evidence type="ECO:0000256" key="11">
    <source>
        <dbReference type="ARBA" id="ARBA00023014"/>
    </source>
</evidence>
<evidence type="ECO:0000256" key="2">
    <source>
        <dbReference type="ARBA" id="ARBA00003852"/>
    </source>
</evidence>
<sequence length="162" mass="17655">MRLSGIVEESIVDGPGLRYVLFTQGCPHHCKGCHNPQTHSFEGGFLLTAEAALAQMAENPLLSGITLSGGEPFEQAEALCAVAAGARAMGKSVMTYTGYVFEALLARDDPWTGRLLDLTDILVDGPYMEDLRDLELQFRGSSNQRLLDRADRERIAAGLRRS</sequence>
<dbReference type="CDD" id="cd01335">
    <property type="entry name" value="Radical_SAM"/>
    <property type="match status" value="1"/>
</dbReference>
<dbReference type="Gene3D" id="3.20.20.70">
    <property type="entry name" value="Aldolase class I"/>
    <property type="match status" value="1"/>
</dbReference>
<dbReference type="SUPFAM" id="SSF102114">
    <property type="entry name" value="Radical SAM enzymes"/>
    <property type="match status" value="1"/>
</dbReference>
<evidence type="ECO:0000256" key="13">
    <source>
        <dbReference type="PIRNR" id="PIRNR000368"/>
    </source>
</evidence>
<dbReference type="GO" id="GO:0046872">
    <property type="term" value="F:metal ion binding"/>
    <property type="evidence" value="ECO:0007669"/>
    <property type="project" value="UniProtKB-KW"/>
</dbReference>
<dbReference type="Proteomes" id="UP000297065">
    <property type="component" value="Chromosome"/>
</dbReference>
<dbReference type="GO" id="GO:0043365">
    <property type="term" value="F:[formate-C-acetyltransferase]-activating enzyme activity"/>
    <property type="evidence" value="ECO:0007669"/>
    <property type="project" value="InterPro"/>
</dbReference>
<dbReference type="NCBIfam" id="TIGR02491">
    <property type="entry name" value="NrdG"/>
    <property type="match status" value="1"/>
</dbReference>
<keyword evidence="11" id="KW-0411">Iron-sulfur</keyword>
<name>A0A4V1CXD6_DESDE</name>
<dbReference type="GO" id="GO:0004748">
    <property type="term" value="F:ribonucleoside-diphosphate reductase activity, thioredoxin disulfide as acceptor"/>
    <property type="evidence" value="ECO:0007669"/>
    <property type="project" value="TreeGrafter"/>
</dbReference>
<dbReference type="Pfam" id="PF13353">
    <property type="entry name" value="Fer4_12"/>
    <property type="match status" value="1"/>
</dbReference>
<comment type="catalytic activity">
    <reaction evidence="12">
        <text>glycyl-[protein] + reduced [flavodoxin] + S-adenosyl-L-methionine = glycin-2-yl radical-[protein] + semiquinone [flavodoxin] + 5'-deoxyadenosine + L-methionine + H(+)</text>
        <dbReference type="Rhea" id="RHEA:61976"/>
        <dbReference type="Rhea" id="RHEA-COMP:10622"/>
        <dbReference type="Rhea" id="RHEA-COMP:14480"/>
        <dbReference type="Rhea" id="RHEA-COMP:15993"/>
        <dbReference type="Rhea" id="RHEA-COMP:15994"/>
        <dbReference type="ChEBI" id="CHEBI:15378"/>
        <dbReference type="ChEBI" id="CHEBI:17319"/>
        <dbReference type="ChEBI" id="CHEBI:29947"/>
        <dbReference type="ChEBI" id="CHEBI:32722"/>
        <dbReference type="ChEBI" id="CHEBI:57618"/>
        <dbReference type="ChEBI" id="CHEBI:57844"/>
        <dbReference type="ChEBI" id="CHEBI:59789"/>
        <dbReference type="ChEBI" id="CHEBI:140311"/>
    </reaction>
</comment>
<dbReference type="EC" id="1.97.1.-" evidence="13"/>
<accession>A0A4V1CXD6</accession>
<keyword evidence="8" id="KW-0479">Metal-binding</keyword>
<comment type="similarity">
    <text evidence="3 13">Belongs to the organic radical-activating enzymes family.</text>
</comment>
<evidence type="ECO:0000256" key="1">
    <source>
        <dbReference type="ARBA" id="ARBA00001966"/>
    </source>
</evidence>
<comment type="function">
    <text evidence="2 13">Activation of anaerobic ribonucleoside-triphosphate reductase under anaerobic conditions by generation of an organic free radical, using S-adenosylmethionine and reduced flavodoxin as cosubstrates to produce 5'-deoxy-adenosine.</text>
</comment>
<dbReference type="SFLD" id="SFLDF00299">
    <property type="entry name" value="anaerobic_ribonucleoside-triph"/>
    <property type="match status" value="1"/>
</dbReference>
<evidence type="ECO:0000256" key="12">
    <source>
        <dbReference type="ARBA" id="ARBA00047365"/>
    </source>
</evidence>
<dbReference type="EMBL" id="CP036295">
    <property type="protein sequence ID" value="QCC85850.1"/>
    <property type="molecule type" value="Genomic_DNA"/>
</dbReference>
<keyword evidence="9 13" id="KW-0560">Oxidoreductase</keyword>
<proteinExistence type="inferred from homology"/>
<evidence type="ECO:0000256" key="3">
    <source>
        <dbReference type="ARBA" id="ARBA00009777"/>
    </source>
</evidence>
<dbReference type="PANTHER" id="PTHR30352:SF2">
    <property type="entry name" value="ANAEROBIC RIBONUCLEOSIDE-TRIPHOSPHATE REDUCTASE-ACTIVATING PROTEIN"/>
    <property type="match status" value="1"/>
</dbReference>
<comment type="subunit">
    <text evidence="4">Monomer.</text>
</comment>
<dbReference type="OrthoDB" id="9782387at2"/>
<protein>
    <recommendedName>
        <fullName evidence="5 13">Anaerobic ribonucleoside-triphosphate reductase-activating protein</fullName>
        <ecNumber evidence="13">1.97.1.-</ecNumber>
    </recommendedName>
</protein>
<evidence type="ECO:0000256" key="10">
    <source>
        <dbReference type="ARBA" id="ARBA00023004"/>
    </source>
</evidence>
<evidence type="ECO:0000313" key="15">
    <source>
        <dbReference type="Proteomes" id="UP000297065"/>
    </source>
</evidence>
<dbReference type="InterPro" id="IPR058240">
    <property type="entry name" value="rSAM_sf"/>
</dbReference>
<evidence type="ECO:0000256" key="4">
    <source>
        <dbReference type="ARBA" id="ARBA00011245"/>
    </source>
</evidence>